<dbReference type="EMBL" id="SZZH01000003">
    <property type="protein sequence ID" value="TKV58737.1"/>
    <property type="molecule type" value="Genomic_DNA"/>
</dbReference>
<dbReference type="Pfam" id="PF00814">
    <property type="entry name" value="TsaD"/>
    <property type="match status" value="1"/>
</dbReference>
<proteinExistence type="predicted"/>
<dbReference type="NCBIfam" id="TIGR03725">
    <property type="entry name" value="T6A_YeaZ"/>
    <property type="match status" value="1"/>
</dbReference>
<dbReference type="InterPro" id="IPR022496">
    <property type="entry name" value="T6A_TsaB"/>
</dbReference>
<dbReference type="GO" id="GO:0016740">
    <property type="term" value="F:transferase activity"/>
    <property type="evidence" value="ECO:0007669"/>
    <property type="project" value="UniProtKB-KW"/>
</dbReference>
<dbReference type="InterPro" id="IPR000905">
    <property type="entry name" value="Gcp-like_dom"/>
</dbReference>
<protein>
    <submittedName>
        <fullName evidence="3">tRNA (Adenosine(37)-N6)-threonylcarbamoyltransferase complex dimerization subunit type 1 TsaB</fullName>
    </submittedName>
</protein>
<evidence type="ECO:0000259" key="2">
    <source>
        <dbReference type="Pfam" id="PF00814"/>
    </source>
</evidence>
<evidence type="ECO:0000256" key="1">
    <source>
        <dbReference type="SAM" id="MobiDB-lite"/>
    </source>
</evidence>
<feature type="domain" description="Gcp-like" evidence="2">
    <location>
        <begin position="47"/>
        <end position="154"/>
    </location>
</feature>
<keyword evidence="4" id="KW-1185">Reference proteome</keyword>
<reference evidence="3 4" key="1">
    <citation type="submission" date="2019-05" db="EMBL/GenBank/DDBJ databases">
        <title>Nakamurella sp. N5BH11, whole genome shotgun sequence.</title>
        <authorList>
            <person name="Tuo L."/>
        </authorList>
    </citation>
    <scope>NUCLEOTIDE SEQUENCE [LARGE SCALE GENOMIC DNA]</scope>
    <source>
        <strain evidence="3 4">N5BH11</strain>
    </source>
</reference>
<dbReference type="InterPro" id="IPR043129">
    <property type="entry name" value="ATPase_NBD"/>
</dbReference>
<comment type="caution">
    <text evidence="3">The sequence shown here is derived from an EMBL/GenBank/DDBJ whole genome shotgun (WGS) entry which is preliminary data.</text>
</comment>
<gene>
    <name evidence="3" type="primary">tsaB</name>
    <name evidence="3" type="ORF">FDO65_14570</name>
</gene>
<name>A0A4U6QER3_9ACTN</name>
<accession>A0A4U6QER3</accession>
<dbReference type="OrthoDB" id="9809995at2"/>
<dbReference type="Gene3D" id="3.30.420.40">
    <property type="match status" value="2"/>
</dbReference>
<dbReference type="AlphaFoldDB" id="A0A4U6QER3"/>
<keyword evidence="3" id="KW-0808">Transferase</keyword>
<organism evidence="3 4">
    <name type="scientific">Nakamurella flava</name>
    <dbReference type="NCBI Taxonomy" id="2576308"/>
    <lineage>
        <taxon>Bacteria</taxon>
        <taxon>Bacillati</taxon>
        <taxon>Actinomycetota</taxon>
        <taxon>Actinomycetes</taxon>
        <taxon>Nakamurellales</taxon>
        <taxon>Nakamurellaceae</taxon>
        <taxon>Nakamurella</taxon>
    </lineage>
</organism>
<evidence type="ECO:0000313" key="3">
    <source>
        <dbReference type="EMBL" id="TKV58737.1"/>
    </source>
</evidence>
<dbReference type="RefSeq" id="WP_137450396.1">
    <property type="nucleotide sequence ID" value="NZ_SZZH01000003.1"/>
</dbReference>
<sequence length="243" mass="24586">MLVIALDTSTPTVTAAVVELLRPHELTGAAAEPVRLLAEHTHTDPFAHAEYLMPLVDGAVADAGRTLRDVDAVVVGLGPGPFTGLRVGIATASALADGLGCEAHGVPSHDAIARRVPDRSGGLLVATDARRREVYVSAYGPDGRRTFGPAVLAPAVVGGELAAAGIAVGAVTGAGAELLATALPDLPFRSPERALGLGLVERAAPALLTGAVPGPLTPLYLRRPDATEPSARRSVLGPAGPAR</sequence>
<evidence type="ECO:0000313" key="4">
    <source>
        <dbReference type="Proteomes" id="UP000306985"/>
    </source>
</evidence>
<dbReference type="SUPFAM" id="SSF53067">
    <property type="entry name" value="Actin-like ATPase domain"/>
    <property type="match status" value="2"/>
</dbReference>
<dbReference type="Proteomes" id="UP000306985">
    <property type="component" value="Unassembled WGS sequence"/>
</dbReference>
<dbReference type="GO" id="GO:0002949">
    <property type="term" value="P:tRNA threonylcarbamoyladenosine modification"/>
    <property type="evidence" value="ECO:0007669"/>
    <property type="project" value="InterPro"/>
</dbReference>
<feature type="region of interest" description="Disordered" evidence="1">
    <location>
        <begin position="220"/>
        <end position="243"/>
    </location>
</feature>